<evidence type="ECO:0000313" key="1">
    <source>
        <dbReference type="EMBL" id="KAL2829763.1"/>
    </source>
</evidence>
<dbReference type="Proteomes" id="UP001610335">
    <property type="component" value="Unassembled WGS sequence"/>
</dbReference>
<evidence type="ECO:0000313" key="2">
    <source>
        <dbReference type="Proteomes" id="UP001610335"/>
    </source>
</evidence>
<proteinExistence type="predicted"/>
<organism evidence="1 2">
    <name type="scientific">Aspergillus cavernicola</name>
    <dbReference type="NCBI Taxonomy" id="176166"/>
    <lineage>
        <taxon>Eukaryota</taxon>
        <taxon>Fungi</taxon>
        <taxon>Dikarya</taxon>
        <taxon>Ascomycota</taxon>
        <taxon>Pezizomycotina</taxon>
        <taxon>Eurotiomycetes</taxon>
        <taxon>Eurotiomycetidae</taxon>
        <taxon>Eurotiales</taxon>
        <taxon>Aspergillaceae</taxon>
        <taxon>Aspergillus</taxon>
        <taxon>Aspergillus subgen. Nidulantes</taxon>
    </lineage>
</organism>
<dbReference type="EMBL" id="JBFXLS010000015">
    <property type="protein sequence ID" value="KAL2829763.1"/>
    <property type="molecule type" value="Genomic_DNA"/>
</dbReference>
<name>A0ABR4IPS0_9EURO</name>
<accession>A0ABR4IPS0</accession>
<comment type="caution">
    <text evidence="1">The sequence shown here is derived from an EMBL/GenBank/DDBJ whole genome shotgun (WGS) entry which is preliminary data.</text>
</comment>
<keyword evidence="2" id="KW-1185">Reference proteome</keyword>
<sequence>MLAIHIEQLMIEDEYMKKALSEWAYTLPGCWPDDFFSLFAASGGFAFNWACRDLEKQSLTQAQKKQLVRSLDGYCVQEDFDSIISRLSSYHQKMILSTFTSAFLVKTAIGKFFQHPFWYVEIPSQRETREEAPWLGVSYYGTVLEEISSRFEEVNPVFGRIWRSLTTRLCTSLNYDQAKDRSFGEALQALRHARCRSLASEILADKIFQCLLKPTDDPSKREDSLSFCLAKLSDIAVGMLSQHPVLKFHTLHELEPRFHHASKGCYALKPPFISRTGNVSEGEVDEIVVFKAAAILEEQRGAEEDTGKSLKISKKN</sequence>
<gene>
    <name evidence="1" type="ORF">BDW59DRAFT_158936</name>
</gene>
<protein>
    <submittedName>
        <fullName evidence="1">Uncharacterized protein</fullName>
    </submittedName>
</protein>
<reference evidence="1 2" key="1">
    <citation type="submission" date="2024-07" db="EMBL/GenBank/DDBJ databases">
        <title>Section-level genome sequencing and comparative genomics of Aspergillus sections Usti and Cavernicolus.</title>
        <authorList>
            <consortium name="Lawrence Berkeley National Laboratory"/>
            <person name="Nybo J.L."/>
            <person name="Vesth T.C."/>
            <person name="Theobald S."/>
            <person name="Frisvad J.C."/>
            <person name="Larsen T.O."/>
            <person name="Kjaerboelling I."/>
            <person name="Rothschild-Mancinelli K."/>
            <person name="Lyhne E.K."/>
            <person name="Kogle M.E."/>
            <person name="Barry K."/>
            <person name="Clum A."/>
            <person name="Na H."/>
            <person name="Ledsgaard L."/>
            <person name="Lin J."/>
            <person name="Lipzen A."/>
            <person name="Kuo A."/>
            <person name="Riley R."/>
            <person name="Mondo S."/>
            <person name="LaButti K."/>
            <person name="Haridas S."/>
            <person name="Pangalinan J."/>
            <person name="Salamov A.A."/>
            <person name="Simmons B.A."/>
            <person name="Magnuson J.K."/>
            <person name="Chen J."/>
            <person name="Drula E."/>
            <person name="Henrissat B."/>
            <person name="Wiebenga A."/>
            <person name="Lubbers R.J."/>
            <person name="Gomes A.C."/>
            <person name="Makela M.R."/>
            <person name="Stajich J."/>
            <person name="Grigoriev I.V."/>
            <person name="Mortensen U.H."/>
            <person name="De vries R.P."/>
            <person name="Baker S.E."/>
            <person name="Andersen M.R."/>
        </authorList>
    </citation>
    <scope>NUCLEOTIDE SEQUENCE [LARGE SCALE GENOMIC DNA]</scope>
    <source>
        <strain evidence="1 2">CBS 600.67</strain>
    </source>
</reference>